<comment type="caution">
    <text evidence="2">The sequence shown here is derived from an EMBL/GenBank/DDBJ whole genome shotgun (WGS) entry which is preliminary data.</text>
</comment>
<gene>
    <name evidence="2" type="ORF">CA85_40550</name>
</gene>
<dbReference type="Proteomes" id="UP000318053">
    <property type="component" value="Unassembled WGS sequence"/>
</dbReference>
<evidence type="ECO:0000256" key="1">
    <source>
        <dbReference type="SAM" id="MobiDB-lite"/>
    </source>
</evidence>
<sequence length="129" mass="14193">MRSSSRPTLNLFSKRSPCSANGDANHSTRSHCRALEVLNLVACQGTDESQQPVEDGLRACIAVDLPKLTKQFSSFEGLISDSLGYAQLFRDEREVLVTLLTVLHELGRVYSLAIPLPTRHSSRLLGGRL</sequence>
<dbReference type="AlphaFoldDB" id="A0A5C5X2V3"/>
<accession>A0A5C5X2V3</accession>
<evidence type="ECO:0000313" key="3">
    <source>
        <dbReference type="Proteomes" id="UP000318053"/>
    </source>
</evidence>
<proteinExistence type="predicted"/>
<protein>
    <submittedName>
        <fullName evidence="2">Uncharacterized protein</fullName>
    </submittedName>
</protein>
<evidence type="ECO:0000313" key="2">
    <source>
        <dbReference type="EMBL" id="TWT56522.1"/>
    </source>
</evidence>
<name>A0A5C5X2V3_9BACT</name>
<keyword evidence="3" id="KW-1185">Reference proteome</keyword>
<reference evidence="2 3" key="1">
    <citation type="submission" date="2019-02" db="EMBL/GenBank/DDBJ databases">
        <title>Deep-cultivation of Planctomycetes and their phenomic and genomic characterization uncovers novel biology.</title>
        <authorList>
            <person name="Wiegand S."/>
            <person name="Jogler M."/>
            <person name="Boedeker C."/>
            <person name="Pinto D."/>
            <person name="Vollmers J."/>
            <person name="Rivas-Marin E."/>
            <person name="Kohn T."/>
            <person name="Peeters S.H."/>
            <person name="Heuer A."/>
            <person name="Rast P."/>
            <person name="Oberbeckmann S."/>
            <person name="Bunk B."/>
            <person name="Jeske O."/>
            <person name="Meyerdierks A."/>
            <person name="Storesund J.E."/>
            <person name="Kallscheuer N."/>
            <person name="Luecker S."/>
            <person name="Lage O.M."/>
            <person name="Pohl T."/>
            <person name="Merkel B.J."/>
            <person name="Hornburger P."/>
            <person name="Mueller R.-W."/>
            <person name="Bruemmer F."/>
            <person name="Labrenz M."/>
            <person name="Spormann A.M."/>
            <person name="Op Den Camp H."/>
            <person name="Overmann J."/>
            <person name="Amann R."/>
            <person name="Jetten M.S.M."/>
            <person name="Mascher T."/>
            <person name="Medema M.H."/>
            <person name="Devos D.P."/>
            <person name="Kaster A.-K."/>
            <person name="Ovreas L."/>
            <person name="Rohde M."/>
            <person name="Galperin M.Y."/>
            <person name="Jogler C."/>
        </authorList>
    </citation>
    <scope>NUCLEOTIDE SEQUENCE [LARGE SCALE GENOMIC DNA]</scope>
    <source>
        <strain evidence="2 3">CA85</strain>
    </source>
</reference>
<dbReference type="EMBL" id="SJPK01000012">
    <property type="protein sequence ID" value="TWT56522.1"/>
    <property type="molecule type" value="Genomic_DNA"/>
</dbReference>
<feature type="region of interest" description="Disordered" evidence="1">
    <location>
        <begin position="1"/>
        <end position="27"/>
    </location>
</feature>
<organism evidence="2 3">
    <name type="scientific">Allorhodopirellula solitaria</name>
    <dbReference type="NCBI Taxonomy" id="2527987"/>
    <lineage>
        <taxon>Bacteria</taxon>
        <taxon>Pseudomonadati</taxon>
        <taxon>Planctomycetota</taxon>
        <taxon>Planctomycetia</taxon>
        <taxon>Pirellulales</taxon>
        <taxon>Pirellulaceae</taxon>
        <taxon>Allorhodopirellula</taxon>
    </lineage>
</organism>